<keyword evidence="5" id="KW-1185">Reference proteome</keyword>
<evidence type="ECO:0000313" key="5">
    <source>
        <dbReference type="Proteomes" id="UP001204833"/>
    </source>
</evidence>
<gene>
    <name evidence="4" type="ORF">KGF57_001934</name>
</gene>
<feature type="transmembrane region" description="Helical" evidence="2">
    <location>
        <begin position="31"/>
        <end position="54"/>
    </location>
</feature>
<dbReference type="EMBL" id="JAIHNG010000089">
    <property type="protein sequence ID" value="KAI5960492.1"/>
    <property type="molecule type" value="Genomic_DNA"/>
</dbReference>
<evidence type="ECO:0000256" key="2">
    <source>
        <dbReference type="SAM" id="Phobius"/>
    </source>
</evidence>
<evidence type="ECO:0000256" key="1">
    <source>
        <dbReference type="SAM" id="MobiDB-lite"/>
    </source>
</evidence>
<accession>A0AAD5BFZ3</accession>
<feature type="signal peptide" evidence="3">
    <location>
        <begin position="1"/>
        <end position="21"/>
    </location>
</feature>
<dbReference type="GeneID" id="76149993"/>
<proteinExistence type="predicted"/>
<sequence>MLAFNCAMLVCGLSSMVKAEASNSQTKSYELANFDVGTVICGILIFAAGAVTIAKALENGNEESSTESSTKDKLSPLHKTEYK</sequence>
<keyword evidence="2" id="KW-0812">Transmembrane</keyword>
<feature type="chain" id="PRO_5042078792" evidence="3">
    <location>
        <begin position="22"/>
        <end position="83"/>
    </location>
</feature>
<keyword evidence="3" id="KW-0732">Signal</keyword>
<dbReference type="Proteomes" id="UP001204833">
    <property type="component" value="Unassembled WGS sequence"/>
</dbReference>
<name>A0AAD5BFZ3_9ASCO</name>
<comment type="caution">
    <text evidence="4">The sequence shown here is derived from an EMBL/GenBank/DDBJ whole genome shotgun (WGS) entry which is preliminary data.</text>
</comment>
<keyword evidence="2" id="KW-1133">Transmembrane helix</keyword>
<reference evidence="4 5" key="1">
    <citation type="journal article" date="2022" name="DNA Res.">
        <title>Genome analysis of five recently described species of the CUG-Ser clade uncovers Candida theae as a new hybrid lineage with pathogenic potential in the Candida parapsilosis species complex.</title>
        <authorList>
            <person name="Mixao V."/>
            <person name="Del Olmo V."/>
            <person name="Hegedusova E."/>
            <person name="Saus E."/>
            <person name="Pryszcz L."/>
            <person name="Cillingova A."/>
            <person name="Nosek J."/>
            <person name="Gabaldon T."/>
        </authorList>
    </citation>
    <scope>NUCLEOTIDE SEQUENCE [LARGE SCALE GENOMIC DNA]</scope>
    <source>
        <strain evidence="4 5">CBS 12239</strain>
    </source>
</reference>
<protein>
    <submittedName>
        <fullName evidence="4">Uncharacterized protein</fullName>
    </submittedName>
</protein>
<organism evidence="4 5">
    <name type="scientific">Candida theae</name>
    <dbReference type="NCBI Taxonomy" id="1198502"/>
    <lineage>
        <taxon>Eukaryota</taxon>
        <taxon>Fungi</taxon>
        <taxon>Dikarya</taxon>
        <taxon>Ascomycota</taxon>
        <taxon>Saccharomycotina</taxon>
        <taxon>Pichiomycetes</taxon>
        <taxon>Debaryomycetaceae</taxon>
        <taxon>Candida/Lodderomyces clade</taxon>
        <taxon>Candida</taxon>
    </lineage>
</organism>
<feature type="compositionally biased region" description="Basic and acidic residues" evidence="1">
    <location>
        <begin position="69"/>
        <end position="83"/>
    </location>
</feature>
<dbReference type="AlphaFoldDB" id="A0AAD5BFZ3"/>
<keyword evidence="2" id="KW-0472">Membrane</keyword>
<feature type="region of interest" description="Disordered" evidence="1">
    <location>
        <begin position="59"/>
        <end position="83"/>
    </location>
</feature>
<evidence type="ECO:0000256" key="3">
    <source>
        <dbReference type="SAM" id="SignalP"/>
    </source>
</evidence>
<dbReference type="RefSeq" id="XP_051609563.1">
    <property type="nucleotide sequence ID" value="XM_051751192.1"/>
</dbReference>
<evidence type="ECO:0000313" key="4">
    <source>
        <dbReference type="EMBL" id="KAI5960492.1"/>
    </source>
</evidence>